<dbReference type="EMBL" id="AZFZ01000020">
    <property type="protein sequence ID" value="KRM44084.1"/>
    <property type="molecule type" value="Genomic_DNA"/>
</dbReference>
<keyword evidence="1" id="KW-1133">Transmembrane helix</keyword>
<organism evidence="2 3">
    <name type="scientific">Lentilactobacillus parafarraginis DSM 18390 = JCM 14109</name>
    <dbReference type="NCBI Taxonomy" id="1423786"/>
    <lineage>
        <taxon>Bacteria</taxon>
        <taxon>Bacillati</taxon>
        <taxon>Bacillota</taxon>
        <taxon>Bacilli</taxon>
        <taxon>Lactobacillales</taxon>
        <taxon>Lactobacillaceae</taxon>
        <taxon>Lentilactobacillus</taxon>
    </lineage>
</organism>
<name>A0A0R1YTL8_9LACO</name>
<dbReference type="PATRIC" id="fig|1423786.4.peg.1008"/>
<feature type="transmembrane region" description="Helical" evidence="1">
    <location>
        <begin position="36"/>
        <end position="54"/>
    </location>
</feature>
<feature type="transmembrane region" description="Helical" evidence="1">
    <location>
        <begin position="7"/>
        <end position="30"/>
    </location>
</feature>
<accession>A0A0R1YTL8</accession>
<gene>
    <name evidence="2" type="ORF">FD47_GL000956</name>
</gene>
<reference evidence="2 3" key="1">
    <citation type="journal article" date="2015" name="Genome Announc.">
        <title>Expanding the biotechnology potential of lactobacilli through comparative genomics of 213 strains and associated genera.</title>
        <authorList>
            <person name="Sun Z."/>
            <person name="Harris H.M."/>
            <person name="McCann A."/>
            <person name="Guo C."/>
            <person name="Argimon S."/>
            <person name="Zhang W."/>
            <person name="Yang X."/>
            <person name="Jeffery I.B."/>
            <person name="Cooney J.C."/>
            <person name="Kagawa T.F."/>
            <person name="Liu W."/>
            <person name="Song Y."/>
            <person name="Salvetti E."/>
            <person name="Wrobel A."/>
            <person name="Rasinkangas P."/>
            <person name="Parkhill J."/>
            <person name="Rea M.C."/>
            <person name="O'Sullivan O."/>
            <person name="Ritari J."/>
            <person name="Douillard F.P."/>
            <person name="Paul Ross R."/>
            <person name="Yang R."/>
            <person name="Briner A.E."/>
            <person name="Felis G.E."/>
            <person name="de Vos W.M."/>
            <person name="Barrangou R."/>
            <person name="Klaenhammer T.R."/>
            <person name="Caufield P.W."/>
            <person name="Cui Y."/>
            <person name="Zhang H."/>
            <person name="O'Toole P.W."/>
        </authorList>
    </citation>
    <scope>NUCLEOTIDE SEQUENCE [LARGE SCALE GENOMIC DNA]</scope>
    <source>
        <strain evidence="2 3">DSM 18390</strain>
    </source>
</reference>
<dbReference type="Proteomes" id="UP000051010">
    <property type="component" value="Unassembled WGS sequence"/>
</dbReference>
<protein>
    <submittedName>
        <fullName evidence="2">Uncharacterized protein</fullName>
    </submittedName>
</protein>
<evidence type="ECO:0000256" key="1">
    <source>
        <dbReference type="SAM" id="Phobius"/>
    </source>
</evidence>
<evidence type="ECO:0000313" key="3">
    <source>
        <dbReference type="Proteomes" id="UP000051010"/>
    </source>
</evidence>
<dbReference type="AlphaFoldDB" id="A0A0R1YTL8"/>
<dbReference type="RefSeq" id="WP_040537697.1">
    <property type="nucleotide sequence ID" value="NZ_AZFZ01000020.1"/>
</dbReference>
<keyword evidence="1" id="KW-0472">Membrane</keyword>
<keyword evidence="1" id="KW-0812">Transmembrane</keyword>
<comment type="caution">
    <text evidence="2">The sequence shown here is derived from an EMBL/GenBank/DDBJ whole genome shotgun (WGS) entry which is preliminary data.</text>
</comment>
<sequence length="63" mass="6796">MDENLRITLIGMLTLIIGTIFASVVASFGITSVIPGLLSFLIAAALVTFGFRFTNHHHLASKH</sequence>
<proteinExistence type="predicted"/>
<evidence type="ECO:0000313" key="2">
    <source>
        <dbReference type="EMBL" id="KRM44084.1"/>
    </source>
</evidence>